<sequence length="289" mass="30231">MKPRDFLDLFLLAALWGAAFLFIRVAVPAFGPFALIELRVGLAALVLLPFLAMAGGLAELWRRAGVLIVLGLGSSALPFVLYAYATLTVTAGFASVVNATTPLFTALVAWLWLRDRLRRGALLGLCVGVFGVGVLVWDKLALTGLGSAPAILACLGAALSYGVSASFTKRYLAGVAPLVAATGSQFYAALILAPLAVAYWPAEPPPPGSWVAAVLLAVFSTGAAFVLFFRLVERVGPQRAVTVTLLIPIFGMLWGALFIGERITLPMLAGSAVILLGTALATGVLRPRP</sequence>
<feature type="domain" description="EamA" evidence="6">
    <location>
        <begin position="150"/>
        <end position="281"/>
    </location>
</feature>
<dbReference type="RefSeq" id="WP_136346415.1">
    <property type="nucleotide sequence ID" value="NZ_SSOC01000001.1"/>
</dbReference>
<dbReference type="InterPro" id="IPR000620">
    <property type="entry name" value="EamA_dom"/>
</dbReference>
<proteinExistence type="predicted"/>
<dbReference type="OrthoDB" id="9810556at2"/>
<gene>
    <name evidence="7" type="ORF">E6C76_01020</name>
</gene>
<dbReference type="AlphaFoldDB" id="A0A4S4B5C3"/>
<dbReference type="GO" id="GO:0016020">
    <property type="term" value="C:membrane"/>
    <property type="evidence" value="ECO:0007669"/>
    <property type="project" value="UniProtKB-SubCell"/>
</dbReference>
<feature type="transmembrane region" description="Helical" evidence="5">
    <location>
        <begin position="7"/>
        <end position="27"/>
    </location>
</feature>
<keyword evidence="8" id="KW-1185">Reference proteome</keyword>
<keyword evidence="3 5" id="KW-1133">Transmembrane helix</keyword>
<dbReference type="InterPro" id="IPR037185">
    <property type="entry name" value="EmrE-like"/>
</dbReference>
<dbReference type="PANTHER" id="PTHR32322:SF9">
    <property type="entry name" value="AMINO-ACID METABOLITE EFFLUX PUMP-RELATED"/>
    <property type="match status" value="1"/>
</dbReference>
<feature type="transmembrane region" description="Helical" evidence="5">
    <location>
        <begin position="33"/>
        <end position="52"/>
    </location>
</feature>
<dbReference type="Pfam" id="PF00892">
    <property type="entry name" value="EamA"/>
    <property type="match status" value="2"/>
</dbReference>
<feature type="transmembrane region" description="Helical" evidence="5">
    <location>
        <begin position="64"/>
        <end position="85"/>
    </location>
</feature>
<evidence type="ECO:0000313" key="8">
    <source>
        <dbReference type="Proteomes" id="UP000308430"/>
    </source>
</evidence>
<evidence type="ECO:0000256" key="5">
    <source>
        <dbReference type="SAM" id="Phobius"/>
    </source>
</evidence>
<evidence type="ECO:0000256" key="1">
    <source>
        <dbReference type="ARBA" id="ARBA00004141"/>
    </source>
</evidence>
<evidence type="ECO:0000256" key="2">
    <source>
        <dbReference type="ARBA" id="ARBA00022692"/>
    </source>
</evidence>
<feature type="domain" description="EamA" evidence="6">
    <location>
        <begin position="10"/>
        <end position="136"/>
    </location>
</feature>
<reference evidence="7 8" key="1">
    <citation type="submission" date="2019-04" db="EMBL/GenBank/DDBJ databases">
        <title>Azoarcus nasutitermitis sp. nov. isolated from termite nest.</title>
        <authorList>
            <person name="Lin S.-Y."/>
            <person name="Hameed A."/>
            <person name="Hsu Y.-H."/>
            <person name="Young C.-C."/>
        </authorList>
    </citation>
    <scope>NUCLEOTIDE SEQUENCE [LARGE SCALE GENOMIC DNA]</scope>
    <source>
        <strain evidence="7 8">CC-YHH838</strain>
    </source>
</reference>
<keyword evidence="4 5" id="KW-0472">Membrane</keyword>
<comment type="subcellular location">
    <subcellularLocation>
        <location evidence="1">Membrane</location>
        <topology evidence="1">Multi-pass membrane protein</topology>
    </subcellularLocation>
</comment>
<evidence type="ECO:0000313" key="7">
    <source>
        <dbReference type="EMBL" id="THF67006.1"/>
    </source>
</evidence>
<protein>
    <submittedName>
        <fullName evidence="7">DMT family transporter</fullName>
    </submittedName>
</protein>
<feature type="transmembrane region" description="Helical" evidence="5">
    <location>
        <begin position="208"/>
        <end position="229"/>
    </location>
</feature>
<evidence type="ECO:0000259" key="6">
    <source>
        <dbReference type="Pfam" id="PF00892"/>
    </source>
</evidence>
<keyword evidence="2 5" id="KW-0812">Transmembrane</keyword>
<evidence type="ECO:0000256" key="4">
    <source>
        <dbReference type="ARBA" id="ARBA00023136"/>
    </source>
</evidence>
<feature type="transmembrane region" description="Helical" evidence="5">
    <location>
        <begin position="91"/>
        <end position="113"/>
    </location>
</feature>
<comment type="caution">
    <text evidence="7">The sequence shown here is derived from an EMBL/GenBank/DDBJ whole genome shotgun (WGS) entry which is preliminary data.</text>
</comment>
<dbReference type="EMBL" id="SSOC01000001">
    <property type="protein sequence ID" value="THF67006.1"/>
    <property type="molecule type" value="Genomic_DNA"/>
</dbReference>
<feature type="transmembrane region" description="Helical" evidence="5">
    <location>
        <begin position="175"/>
        <end position="202"/>
    </location>
</feature>
<name>A0A4S4B5C3_9RHOO</name>
<evidence type="ECO:0000256" key="3">
    <source>
        <dbReference type="ARBA" id="ARBA00022989"/>
    </source>
</evidence>
<feature type="transmembrane region" description="Helical" evidence="5">
    <location>
        <begin position="265"/>
        <end position="285"/>
    </location>
</feature>
<dbReference type="PANTHER" id="PTHR32322">
    <property type="entry name" value="INNER MEMBRANE TRANSPORTER"/>
    <property type="match status" value="1"/>
</dbReference>
<feature type="transmembrane region" description="Helical" evidence="5">
    <location>
        <begin position="241"/>
        <end position="259"/>
    </location>
</feature>
<dbReference type="Proteomes" id="UP000308430">
    <property type="component" value="Unassembled WGS sequence"/>
</dbReference>
<feature type="transmembrane region" description="Helical" evidence="5">
    <location>
        <begin position="143"/>
        <end position="163"/>
    </location>
</feature>
<organism evidence="7 8">
    <name type="scientific">Pseudothauera nasutitermitis</name>
    <dbReference type="NCBI Taxonomy" id="2565930"/>
    <lineage>
        <taxon>Bacteria</taxon>
        <taxon>Pseudomonadati</taxon>
        <taxon>Pseudomonadota</taxon>
        <taxon>Betaproteobacteria</taxon>
        <taxon>Rhodocyclales</taxon>
        <taxon>Zoogloeaceae</taxon>
        <taxon>Pseudothauera</taxon>
    </lineage>
</organism>
<accession>A0A4S4B5C3</accession>
<dbReference type="InterPro" id="IPR050638">
    <property type="entry name" value="AA-Vitamin_Transporters"/>
</dbReference>
<dbReference type="SUPFAM" id="SSF103481">
    <property type="entry name" value="Multidrug resistance efflux transporter EmrE"/>
    <property type="match status" value="2"/>
</dbReference>
<feature type="transmembrane region" description="Helical" evidence="5">
    <location>
        <begin position="120"/>
        <end position="137"/>
    </location>
</feature>